<sequence length="505" mass="56331">MGDARSAMNLSTVNTTDLNEAEEPSSDDDTAACLSDDEICMALGLGEASNWARRQVGVASRTIYETTKQWPWEWVGLHPPKFWKLNMVRCLARVLQHVARNTSGSNGPRNKPTFGDVRVYIRECAHTRGKLAPFKSSDVGNALQYFARRQRESEAAAEEKKPGSCGRSQADVEEEQDEEHVDNSIAKGEQRNRARDTDNQCDKDNSGQAHKNSKASAPPLSMSNNPGVVAVPEKMVEFKSLNAVHGAVAPSTSSKKRAHPEDTSSNPASAAPDRPAQKRCLGRNESIDESEPVVPPPKDTAATMTKEEELATLHAVVERRQTESGQEATNMMAKAHTLRDKLKGQKASLKAGTIATYDPRVKLEIYHLARIESRDKLHILQQTIERYQANQSLHATIDHETRELIVTGHERRLNGMKQQLDKAEARVERGQRVIDTEVEEAKKRIEKNEAELRNTEEDMARAENEQKRWLCIKSLAAMEADDLGKVMAGFEKEGQGLLERLEKRD</sequence>
<dbReference type="EMBL" id="CM046509">
    <property type="protein sequence ID" value="KAI8663389.1"/>
    <property type="molecule type" value="Genomic_DNA"/>
</dbReference>
<name>A0ACC0QS13_9HYPO</name>
<accession>A0ACC0QS13</accession>
<comment type="caution">
    <text evidence="1">The sequence shown here is derived from an EMBL/GenBank/DDBJ whole genome shotgun (WGS) entry which is preliminary data.</text>
</comment>
<evidence type="ECO:0000313" key="2">
    <source>
        <dbReference type="Proteomes" id="UP001065298"/>
    </source>
</evidence>
<evidence type="ECO:0000313" key="1">
    <source>
        <dbReference type="EMBL" id="KAI8663389.1"/>
    </source>
</evidence>
<protein>
    <submittedName>
        <fullName evidence="1">Uncharacterized protein</fullName>
    </submittedName>
</protein>
<organism evidence="1 2">
    <name type="scientific">Fusarium keratoplasticum</name>
    <dbReference type="NCBI Taxonomy" id="1328300"/>
    <lineage>
        <taxon>Eukaryota</taxon>
        <taxon>Fungi</taxon>
        <taxon>Dikarya</taxon>
        <taxon>Ascomycota</taxon>
        <taxon>Pezizomycotina</taxon>
        <taxon>Sordariomycetes</taxon>
        <taxon>Hypocreomycetidae</taxon>
        <taxon>Hypocreales</taxon>
        <taxon>Nectriaceae</taxon>
        <taxon>Fusarium</taxon>
        <taxon>Fusarium solani species complex</taxon>
    </lineage>
</organism>
<reference evidence="1" key="1">
    <citation type="submission" date="2022-06" db="EMBL/GenBank/DDBJ databases">
        <title>Fusarium solani species complex genomes reveal bases of compartmentalisation and animal pathogenesis.</title>
        <authorList>
            <person name="Tsai I.J."/>
        </authorList>
    </citation>
    <scope>NUCLEOTIDE SEQUENCE</scope>
    <source>
        <strain evidence="1">Fu6.1</strain>
    </source>
</reference>
<proteinExistence type="predicted"/>
<dbReference type="Proteomes" id="UP001065298">
    <property type="component" value="Chromosome 7"/>
</dbReference>
<gene>
    <name evidence="1" type="ORF">NCS57_00939700</name>
</gene>
<keyword evidence="2" id="KW-1185">Reference proteome</keyword>